<dbReference type="Proteomes" id="UP000321248">
    <property type="component" value="Unassembled WGS sequence"/>
</dbReference>
<feature type="chain" id="PRO_5022722969" description="Tetratricopeptide repeat protein" evidence="1">
    <location>
        <begin position="22"/>
        <end position="442"/>
    </location>
</feature>
<protein>
    <recommendedName>
        <fullName evidence="4">Tetratricopeptide repeat protein</fullName>
    </recommendedName>
</protein>
<gene>
    <name evidence="2" type="ORF">FU658_09005</name>
</gene>
<evidence type="ECO:0008006" key="4">
    <source>
        <dbReference type="Google" id="ProtNLM"/>
    </source>
</evidence>
<dbReference type="AlphaFoldDB" id="A0A5C8KQR1"/>
<name>A0A5C8KQR1_9GAMM</name>
<dbReference type="EMBL" id="VRTS01000005">
    <property type="protein sequence ID" value="TXK62355.1"/>
    <property type="molecule type" value="Genomic_DNA"/>
</dbReference>
<comment type="caution">
    <text evidence="2">The sequence shown here is derived from an EMBL/GenBank/DDBJ whole genome shotgun (WGS) entry which is preliminary data.</text>
</comment>
<dbReference type="RefSeq" id="WP_147891773.1">
    <property type="nucleotide sequence ID" value="NZ_VRTS01000005.1"/>
</dbReference>
<dbReference type="PROSITE" id="PS51257">
    <property type="entry name" value="PROKAR_LIPOPROTEIN"/>
    <property type="match status" value="1"/>
</dbReference>
<feature type="signal peptide" evidence="1">
    <location>
        <begin position="1"/>
        <end position="21"/>
    </location>
</feature>
<evidence type="ECO:0000256" key="1">
    <source>
        <dbReference type="SAM" id="SignalP"/>
    </source>
</evidence>
<keyword evidence="1" id="KW-0732">Signal</keyword>
<reference evidence="2 3" key="1">
    <citation type="submission" date="2019-08" db="EMBL/GenBank/DDBJ databases">
        <authorList>
            <person name="Karlyshev A.V."/>
        </authorList>
    </citation>
    <scope>NUCLEOTIDE SEQUENCE [LARGE SCALE GENOMIC DNA]</scope>
    <source>
        <strain evidence="2 3">Alg18-2.2</strain>
    </source>
</reference>
<organism evidence="2 3">
    <name type="scientific">Alkalisalibacterium limincola</name>
    <dbReference type="NCBI Taxonomy" id="2699169"/>
    <lineage>
        <taxon>Bacteria</taxon>
        <taxon>Pseudomonadati</taxon>
        <taxon>Pseudomonadota</taxon>
        <taxon>Gammaproteobacteria</taxon>
        <taxon>Lysobacterales</taxon>
        <taxon>Lysobacteraceae</taxon>
        <taxon>Alkalisalibacterium</taxon>
    </lineage>
</organism>
<evidence type="ECO:0000313" key="3">
    <source>
        <dbReference type="Proteomes" id="UP000321248"/>
    </source>
</evidence>
<sequence length="442" mass="47882">MPDFKAPLALVLAAVLLAACATRPSPVEPAGRADPTQRPWESIRLAMLECAERYWVDTLPEECSIEVDASTPPDLLGRGLHLAWTGRIPDAREMIDGLHRDAASPLVIAVLTLETELGSGNLVRGRALLEEMAGLPPARRPPEGLLLAYRAALAARSAQWPELLALIEPLGEERIANDRAWLSAYARATGELGHGDELEAMLALTRDEGVLGSGSYLLAHWELAQLRGEEMALADFRVGGREQPDDVNVRHAVISNRIGREYDGSCSAACDELLRLLEARNWDLQRALGVARSFAFLREGGYANRALAAAPASQRELDALVGYQTLLAWDAVLQADPYQAMVRAQGVLEAAPRDMDANWIKAMVAINWEDQDMLAEAMDVMRTASPLSPLFLSLWRGIDARAGHEGLCRVATSWSGFLDDRLPAHLGEAASGVRAHAAACAG</sequence>
<evidence type="ECO:0000313" key="2">
    <source>
        <dbReference type="EMBL" id="TXK62355.1"/>
    </source>
</evidence>
<proteinExistence type="predicted"/>
<keyword evidence="3" id="KW-1185">Reference proteome</keyword>
<accession>A0A5C8KQR1</accession>